<dbReference type="Proteomes" id="UP000325529">
    <property type="component" value="Chromosome"/>
</dbReference>
<keyword evidence="3" id="KW-1185">Reference proteome</keyword>
<dbReference type="KEGG" id="ska:CP970_40670"/>
<dbReference type="Gene3D" id="1.10.520.40">
    <property type="entry name" value="CRISPR-associated protein Cse2"/>
    <property type="match status" value="1"/>
</dbReference>
<evidence type="ECO:0008006" key="4">
    <source>
        <dbReference type="Google" id="ProtNLM"/>
    </source>
</evidence>
<organism evidence="2 3">
    <name type="scientific">Streptomyces kanamyceticus</name>
    <dbReference type="NCBI Taxonomy" id="1967"/>
    <lineage>
        <taxon>Bacteria</taxon>
        <taxon>Bacillati</taxon>
        <taxon>Actinomycetota</taxon>
        <taxon>Actinomycetes</taxon>
        <taxon>Kitasatosporales</taxon>
        <taxon>Streptomycetaceae</taxon>
        <taxon>Streptomyces</taxon>
    </lineage>
</organism>
<feature type="compositionally biased region" description="Low complexity" evidence="1">
    <location>
        <begin position="188"/>
        <end position="197"/>
    </location>
</feature>
<evidence type="ECO:0000256" key="1">
    <source>
        <dbReference type="SAM" id="MobiDB-lite"/>
    </source>
</evidence>
<dbReference type="InterPro" id="IPR013382">
    <property type="entry name" value="CRISPR-assoc_prot_Cse2"/>
</dbReference>
<reference evidence="2 3" key="1">
    <citation type="submission" date="2017-09" db="EMBL/GenBank/DDBJ databases">
        <authorList>
            <person name="Lee N."/>
            <person name="Cho B.-K."/>
        </authorList>
    </citation>
    <scope>NUCLEOTIDE SEQUENCE [LARGE SCALE GENOMIC DNA]</scope>
    <source>
        <strain evidence="2 3">ATCC 12853</strain>
    </source>
</reference>
<dbReference type="RefSeq" id="WP_079043857.1">
    <property type="nucleotide sequence ID" value="NZ_CP023699.1"/>
</dbReference>
<accession>A0A5J6GQK7</accession>
<dbReference type="OrthoDB" id="4175696at2"/>
<sequence>MTGTTDGKTGTAAGVEPRRDPTPSEHLTDWLLSLVRSRDWGKLAELRRPNVSKNAHIQAGWFDPRRREVFEQVAFLFALYHQGAAEASKGYGSLGTATRRIGNSIGRGPDDPGASRLMDRIVASRRPPLRHLQHAIVRLRSCGEPPPSWARLADDLARWNDREARIGYRWAVDFHAPPKTAKSKKTTETTMTKGNAT</sequence>
<dbReference type="AlphaFoldDB" id="A0A5J6GQK7"/>
<dbReference type="Pfam" id="PF09485">
    <property type="entry name" value="CRISPR_Cse2"/>
    <property type="match status" value="1"/>
</dbReference>
<dbReference type="InterPro" id="IPR038287">
    <property type="entry name" value="Cse2_sf"/>
</dbReference>
<evidence type="ECO:0000313" key="2">
    <source>
        <dbReference type="EMBL" id="QEU96421.1"/>
    </source>
</evidence>
<feature type="compositionally biased region" description="Low complexity" evidence="1">
    <location>
        <begin position="1"/>
        <end position="14"/>
    </location>
</feature>
<proteinExistence type="predicted"/>
<dbReference type="NCBIfam" id="TIGR02548">
    <property type="entry name" value="casB_cse2"/>
    <property type="match status" value="1"/>
</dbReference>
<feature type="region of interest" description="Disordered" evidence="1">
    <location>
        <begin position="1"/>
        <end position="24"/>
    </location>
</feature>
<evidence type="ECO:0000313" key="3">
    <source>
        <dbReference type="Proteomes" id="UP000325529"/>
    </source>
</evidence>
<feature type="region of interest" description="Disordered" evidence="1">
    <location>
        <begin position="178"/>
        <end position="197"/>
    </location>
</feature>
<protein>
    <recommendedName>
        <fullName evidence="4">Type I-E CRISPR-associated protein Cse2/CasB</fullName>
    </recommendedName>
</protein>
<gene>
    <name evidence="2" type="ORF">CP970_40670</name>
</gene>
<dbReference type="EMBL" id="CP023699">
    <property type="protein sequence ID" value="QEU96421.1"/>
    <property type="molecule type" value="Genomic_DNA"/>
</dbReference>
<name>A0A5J6GQK7_STRKN</name>